<dbReference type="Gene3D" id="1.20.5.190">
    <property type="match status" value="1"/>
</dbReference>
<dbReference type="EMBL" id="CM008054">
    <property type="protein sequence ID" value="PVH31109.1"/>
    <property type="molecule type" value="Genomic_DNA"/>
</dbReference>
<protein>
    <recommendedName>
        <fullName evidence="5">DUF4005 domain-containing protein</fullName>
    </recommendedName>
</protein>
<gene>
    <name evidence="4" type="ORF">PAHAL_9G059500</name>
</gene>
<sequence length="316" mass="35837">MGISARWLKSLVGLRKVERQQQQYQEDEDVGRMENDAADQLHGQNQHSQDDSSLAAQVDFSEVANGNGSRGGDSDVPSCLEPTCGSPHIPLPQTEDELDEIWAATVIQTAFRAFLARRARRALKGLVRLQALVRGHIVRKQAATTLRCMQALVRVQARVRARRVRMALENQIEQQNSSPEQTKEAQVREIEDGWCDTIGSVEDIQTKLLKRQEAAAKRERAMAYALTHQWQASSRQPTAFEPDKNSWGWNWLERWMAVRPWESRFLGAYTADGIVKDLVCDPLVIQRRGLPLVIQRRGMGIWIVKFIKDSPCLAMV</sequence>
<organism evidence="4">
    <name type="scientific">Panicum hallii</name>
    <dbReference type="NCBI Taxonomy" id="206008"/>
    <lineage>
        <taxon>Eukaryota</taxon>
        <taxon>Viridiplantae</taxon>
        <taxon>Streptophyta</taxon>
        <taxon>Embryophyta</taxon>
        <taxon>Tracheophyta</taxon>
        <taxon>Spermatophyta</taxon>
        <taxon>Magnoliopsida</taxon>
        <taxon>Liliopsida</taxon>
        <taxon>Poales</taxon>
        <taxon>Poaceae</taxon>
        <taxon>PACMAD clade</taxon>
        <taxon>Panicoideae</taxon>
        <taxon>Panicodae</taxon>
        <taxon>Paniceae</taxon>
        <taxon>Panicinae</taxon>
        <taxon>Panicum</taxon>
        <taxon>Panicum sect. Panicum</taxon>
    </lineage>
</organism>
<dbReference type="PANTHER" id="PTHR32295">
    <property type="entry name" value="IQ-DOMAIN 5-RELATED"/>
    <property type="match status" value="1"/>
</dbReference>
<evidence type="ECO:0000256" key="2">
    <source>
        <dbReference type="ARBA" id="ARBA00024341"/>
    </source>
</evidence>
<dbReference type="Gramene" id="PVH31109">
    <property type="protein sequence ID" value="PVH31109"/>
    <property type="gene ID" value="PAHAL_9G059500"/>
</dbReference>
<dbReference type="InterPro" id="IPR000048">
    <property type="entry name" value="IQ_motif_EF-hand-BS"/>
</dbReference>
<evidence type="ECO:0000256" key="1">
    <source>
        <dbReference type="ARBA" id="ARBA00022860"/>
    </source>
</evidence>
<comment type="similarity">
    <text evidence="2">Belongs to the IQD family.</text>
</comment>
<dbReference type="PROSITE" id="PS50096">
    <property type="entry name" value="IQ"/>
    <property type="match status" value="3"/>
</dbReference>
<name>A0A2T8I0C0_9POAL</name>
<reference evidence="4" key="1">
    <citation type="submission" date="2018-04" db="EMBL/GenBank/DDBJ databases">
        <title>WGS assembly of Panicum hallii.</title>
        <authorList>
            <person name="Lovell J."/>
            <person name="Jenkins J."/>
            <person name="Lowry D."/>
            <person name="Mamidi S."/>
            <person name="Sreedasyam A."/>
            <person name="Weng X."/>
            <person name="Barry K."/>
            <person name="Bonette J."/>
            <person name="Campitelli B."/>
            <person name="Daum C."/>
            <person name="Gordon S."/>
            <person name="Gould B."/>
            <person name="Lipzen A."/>
            <person name="Macqueen A."/>
            <person name="Palacio-Mejia J."/>
            <person name="Plott C."/>
            <person name="Shakirov E."/>
            <person name="Shu S."/>
            <person name="Yoshinaga Y."/>
            <person name="Zane M."/>
            <person name="Rokhsar D."/>
            <person name="Grimwood J."/>
            <person name="Schmutz J."/>
            <person name="Juenger T."/>
        </authorList>
    </citation>
    <scope>NUCLEOTIDE SEQUENCE [LARGE SCALE GENOMIC DNA]</scope>
    <source>
        <strain evidence="4">FIL2</strain>
    </source>
</reference>
<keyword evidence="1" id="KW-0112">Calmodulin-binding</keyword>
<evidence type="ECO:0008006" key="5">
    <source>
        <dbReference type="Google" id="ProtNLM"/>
    </source>
</evidence>
<proteinExistence type="inferred from homology"/>
<accession>A0A2T8I0C0</accession>
<feature type="compositionally biased region" description="Polar residues" evidence="3">
    <location>
        <begin position="42"/>
        <end position="53"/>
    </location>
</feature>
<feature type="region of interest" description="Disordered" evidence="3">
    <location>
        <begin position="19"/>
        <end position="53"/>
    </location>
</feature>
<dbReference type="Proteomes" id="UP000243499">
    <property type="component" value="Chromosome 9"/>
</dbReference>
<dbReference type="PANTHER" id="PTHR32295:SF123">
    <property type="entry name" value="PROTEIN IQ-DOMAIN 5"/>
    <property type="match status" value="1"/>
</dbReference>
<evidence type="ECO:0000256" key="3">
    <source>
        <dbReference type="SAM" id="MobiDB-lite"/>
    </source>
</evidence>
<evidence type="ECO:0000313" key="4">
    <source>
        <dbReference type="EMBL" id="PVH31109.1"/>
    </source>
</evidence>
<dbReference type="GO" id="GO:0005516">
    <property type="term" value="F:calmodulin binding"/>
    <property type="evidence" value="ECO:0007669"/>
    <property type="project" value="UniProtKB-KW"/>
</dbReference>
<dbReference type="Pfam" id="PF00612">
    <property type="entry name" value="IQ"/>
    <property type="match status" value="2"/>
</dbReference>
<dbReference type="AlphaFoldDB" id="A0A2T8I0C0"/>